<dbReference type="Gene3D" id="1.10.510.10">
    <property type="entry name" value="Transferase(Phosphotransferase) domain 1"/>
    <property type="match status" value="1"/>
</dbReference>
<evidence type="ECO:0000256" key="4">
    <source>
        <dbReference type="ARBA" id="ARBA00022679"/>
    </source>
</evidence>
<evidence type="ECO:0000256" key="7">
    <source>
        <dbReference type="ARBA" id="ARBA00022840"/>
    </source>
</evidence>
<dbReference type="Gene3D" id="3.30.200.20">
    <property type="entry name" value="Phosphorylase Kinase, domain 1"/>
    <property type="match status" value="1"/>
</dbReference>
<dbReference type="PANTHER" id="PTHR44899:SF3">
    <property type="entry name" value="SERINE_THREONINE-PROTEIN KINASE NEK1"/>
    <property type="match status" value="1"/>
</dbReference>
<dbReference type="AlphaFoldDB" id="A0A0K2SXI7"/>
<feature type="binding site" evidence="10">
    <location>
        <position position="45"/>
    </location>
    <ligand>
        <name>ATP</name>
        <dbReference type="ChEBI" id="CHEBI:30616"/>
    </ligand>
</feature>
<evidence type="ECO:0000313" key="13">
    <source>
        <dbReference type="EMBL" id="CDW18235.1"/>
    </source>
</evidence>
<dbReference type="InterPro" id="IPR051131">
    <property type="entry name" value="NEK_Ser/Thr_kinase_NIMA"/>
</dbReference>
<dbReference type="PROSITE" id="PS00107">
    <property type="entry name" value="PROTEIN_KINASE_ATP"/>
    <property type="match status" value="1"/>
</dbReference>
<dbReference type="GO" id="GO:0004674">
    <property type="term" value="F:protein serine/threonine kinase activity"/>
    <property type="evidence" value="ECO:0007669"/>
    <property type="project" value="UniProtKB-KW"/>
</dbReference>
<dbReference type="CDD" id="cd08215">
    <property type="entry name" value="STKc_Nek"/>
    <property type="match status" value="1"/>
</dbReference>
<comment type="similarity">
    <text evidence="1">Belongs to the protein kinase superfamily. NEK Ser/Thr protein kinase family. NIMA subfamily.</text>
</comment>
<dbReference type="InterPro" id="IPR011009">
    <property type="entry name" value="Kinase-like_dom_sf"/>
</dbReference>
<sequence>MASFPSPKPGDMIGRFKRIRHLGSGTFGTAWLVSSSKSGNPYVIKEMVIANEKGKTKNEVDILKRCFHFNIISSCHRYKEFFYGGNEDEVILYMVMEYADGGDLHQYINKWREENKTYMSESKILNWFIQIALALNYLHREMILHRDLKTHNIFVTAGNKILKLGDFGISRTLSHENEFATTGIGTPQYLSPEMCQSQPYNYKSDIWSLGCVLYEMCVLEPAFSGNELAPLVQKIVKGEYKTLPSHFSDHIKDLVKVLLRPIPEKRPSASQILSSPIFIDEVKSYMNHVATFPSFKKCIISERKDSCGSISSTELPSQSN</sequence>
<evidence type="ECO:0000256" key="3">
    <source>
        <dbReference type="ARBA" id="ARBA00022527"/>
    </source>
</evidence>
<dbReference type="SMART" id="SM00220">
    <property type="entry name" value="S_TKc"/>
    <property type="match status" value="1"/>
</dbReference>
<evidence type="ECO:0000256" key="8">
    <source>
        <dbReference type="ARBA" id="ARBA00047899"/>
    </source>
</evidence>
<dbReference type="EC" id="2.7.11.1" evidence="2"/>
<dbReference type="KEGG" id="lsm:121115242"/>
<evidence type="ECO:0000256" key="9">
    <source>
        <dbReference type="ARBA" id="ARBA00048679"/>
    </source>
</evidence>
<dbReference type="OrthoDB" id="248923at2759"/>
<evidence type="ECO:0000256" key="5">
    <source>
        <dbReference type="ARBA" id="ARBA00022741"/>
    </source>
</evidence>
<dbReference type="GO" id="GO:0005524">
    <property type="term" value="F:ATP binding"/>
    <property type="evidence" value="ECO:0007669"/>
    <property type="project" value="UniProtKB-UniRule"/>
</dbReference>
<evidence type="ECO:0000256" key="11">
    <source>
        <dbReference type="RuleBase" id="RU000304"/>
    </source>
</evidence>
<keyword evidence="3 11" id="KW-0723">Serine/threonine-protein kinase</keyword>
<dbReference type="Pfam" id="PF00069">
    <property type="entry name" value="Pkinase"/>
    <property type="match status" value="1"/>
</dbReference>
<dbReference type="GeneID" id="121115242"/>
<keyword evidence="6" id="KW-0418">Kinase</keyword>
<evidence type="ECO:0000256" key="6">
    <source>
        <dbReference type="ARBA" id="ARBA00022777"/>
    </source>
</evidence>
<dbReference type="InterPro" id="IPR008271">
    <property type="entry name" value="Ser/Thr_kinase_AS"/>
</dbReference>
<dbReference type="PANTHER" id="PTHR44899">
    <property type="entry name" value="CAMK FAMILY PROTEIN KINASE"/>
    <property type="match status" value="1"/>
</dbReference>
<comment type="catalytic activity">
    <reaction evidence="8">
        <text>L-threonyl-[protein] + ATP = O-phospho-L-threonyl-[protein] + ADP + H(+)</text>
        <dbReference type="Rhea" id="RHEA:46608"/>
        <dbReference type="Rhea" id="RHEA-COMP:11060"/>
        <dbReference type="Rhea" id="RHEA-COMP:11605"/>
        <dbReference type="ChEBI" id="CHEBI:15378"/>
        <dbReference type="ChEBI" id="CHEBI:30013"/>
        <dbReference type="ChEBI" id="CHEBI:30616"/>
        <dbReference type="ChEBI" id="CHEBI:61977"/>
        <dbReference type="ChEBI" id="CHEBI:456216"/>
        <dbReference type="EC" id="2.7.11.1"/>
    </reaction>
</comment>
<protein>
    <recommendedName>
        <fullName evidence="2">non-specific serine/threonine protein kinase</fullName>
        <ecNumber evidence="2">2.7.11.1</ecNumber>
    </recommendedName>
</protein>
<keyword evidence="5 10" id="KW-0547">Nucleotide-binding</keyword>
<dbReference type="InterPro" id="IPR017441">
    <property type="entry name" value="Protein_kinase_ATP_BS"/>
</dbReference>
<accession>A0A0K2SXI7</accession>
<name>A0A0K2SXI7_LEPSM</name>
<evidence type="ECO:0000256" key="10">
    <source>
        <dbReference type="PROSITE-ProRule" id="PRU10141"/>
    </source>
</evidence>
<keyword evidence="7 10" id="KW-0067">ATP-binding</keyword>
<dbReference type="InterPro" id="IPR000719">
    <property type="entry name" value="Prot_kinase_dom"/>
</dbReference>
<evidence type="ECO:0000259" key="12">
    <source>
        <dbReference type="PROSITE" id="PS50011"/>
    </source>
</evidence>
<evidence type="ECO:0000256" key="1">
    <source>
        <dbReference type="ARBA" id="ARBA00010886"/>
    </source>
</evidence>
<dbReference type="EMBL" id="HACA01000874">
    <property type="protein sequence ID" value="CDW18235.1"/>
    <property type="molecule type" value="Transcribed_RNA"/>
</dbReference>
<dbReference type="SUPFAM" id="SSF56112">
    <property type="entry name" value="Protein kinase-like (PK-like)"/>
    <property type="match status" value="1"/>
</dbReference>
<evidence type="ECO:0000256" key="2">
    <source>
        <dbReference type="ARBA" id="ARBA00012513"/>
    </source>
</evidence>
<dbReference type="PROSITE" id="PS50011">
    <property type="entry name" value="PROTEIN_KINASE_DOM"/>
    <property type="match status" value="1"/>
</dbReference>
<comment type="catalytic activity">
    <reaction evidence="9">
        <text>L-seryl-[protein] + ATP = O-phospho-L-seryl-[protein] + ADP + H(+)</text>
        <dbReference type="Rhea" id="RHEA:17989"/>
        <dbReference type="Rhea" id="RHEA-COMP:9863"/>
        <dbReference type="Rhea" id="RHEA-COMP:11604"/>
        <dbReference type="ChEBI" id="CHEBI:15378"/>
        <dbReference type="ChEBI" id="CHEBI:29999"/>
        <dbReference type="ChEBI" id="CHEBI:30616"/>
        <dbReference type="ChEBI" id="CHEBI:83421"/>
        <dbReference type="ChEBI" id="CHEBI:456216"/>
        <dbReference type="EC" id="2.7.11.1"/>
    </reaction>
</comment>
<proteinExistence type="inferred from homology"/>
<reference evidence="13" key="1">
    <citation type="submission" date="2014-05" db="EMBL/GenBank/DDBJ databases">
        <authorList>
            <person name="Chronopoulou M."/>
        </authorList>
    </citation>
    <scope>NUCLEOTIDE SEQUENCE</scope>
    <source>
        <tissue evidence="13">Whole organism</tissue>
    </source>
</reference>
<keyword evidence="4" id="KW-0808">Transferase</keyword>
<dbReference type="PROSITE" id="PS00108">
    <property type="entry name" value="PROTEIN_KINASE_ST"/>
    <property type="match status" value="1"/>
</dbReference>
<organism evidence="13">
    <name type="scientific">Lepeophtheirus salmonis</name>
    <name type="common">Salmon louse</name>
    <name type="synonym">Caligus salmonis</name>
    <dbReference type="NCBI Taxonomy" id="72036"/>
    <lineage>
        <taxon>Eukaryota</taxon>
        <taxon>Metazoa</taxon>
        <taxon>Ecdysozoa</taxon>
        <taxon>Arthropoda</taxon>
        <taxon>Crustacea</taxon>
        <taxon>Multicrustacea</taxon>
        <taxon>Hexanauplia</taxon>
        <taxon>Copepoda</taxon>
        <taxon>Siphonostomatoida</taxon>
        <taxon>Caligidae</taxon>
        <taxon>Lepeophtheirus</taxon>
    </lineage>
</organism>
<feature type="domain" description="Protein kinase" evidence="12">
    <location>
        <begin position="16"/>
        <end position="278"/>
    </location>
</feature>
<dbReference type="RefSeq" id="XP_040565372.1">
    <property type="nucleotide sequence ID" value="XM_040709438.2"/>
</dbReference>